<dbReference type="Pfam" id="PF17762">
    <property type="entry name" value="HTH_ParB"/>
    <property type="match status" value="1"/>
</dbReference>
<dbReference type="GO" id="GO:0003677">
    <property type="term" value="F:DNA binding"/>
    <property type="evidence" value="ECO:0007669"/>
    <property type="project" value="UniProtKB-KW"/>
</dbReference>
<protein>
    <recommendedName>
        <fullName evidence="2">Probable chromosome-partitioning protein ParB</fullName>
    </recommendedName>
</protein>
<dbReference type="EMBL" id="CP021376">
    <property type="protein sequence ID" value="ART80470.1"/>
    <property type="molecule type" value="Genomic_DNA"/>
</dbReference>
<dbReference type="Pfam" id="PF23552">
    <property type="entry name" value="ParB_C"/>
    <property type="match status" value="1"/>
</dbReference>
<dbReference type="NCBIfam" id="TIGR00180">
    <property type="entry name" value="parB_part"/>
    <property type="match status" value="1"/>
</dbReference>
<organism evidence="7 8">
    <name type="scientific">Oceanisphaera avium</name>
    <dbReference type="NCBI Taxonomy" id="1903694"/>
    <lineage>
        <taxon>Bacteria</taxon>
        <taxon>Pseudomonadati</taxon>
        <taxon>Pseudomonadota</taxon>
        <taxon>Gammaproteobacteria</taxon>
        <taxon>Aeromonadales</taxon>
        <taxon>Aeromonadaceae</taxon>
        <taxon>Oceanisphaera</taxon>
    </lineage>
</organism>
<dbReference type="InterPro" id="IPR057240">
    <property type="entry name" value="ParB_dimer_C"/>
</dbReference>
<gene>
    <name evidence="7" type="ORF">CBP12_10240</name>
</gene>
<proteinExistence type="inferred from homology"/>
<dbReference type="PANTHER" id="PTHR33375:SF1">
    <property type="entry name" value="CHROMOSOME-PARTITIONING PROTEIN PARB-RELATED"/>
    <property type="match status" value="1"/>
</dbReference>
<dbReference type="Pfam" id="PF02195">
    <property type="entry name" value="ParB_N"/>
    <property type="match status" value="1"/>
</dbReference>
<dbReference type="Proteomes" id="UP000243793">
    <property type="component" value="Chromosome"/>
</dbReference>
<dbReference type="SUPFAM" id="SSF110849">
    <property type="entry name" value="ParB/Sulfiredoxin"/>
    <property type="match status" value="1"/>
</dbReference>
<dbReference type="Gene3D" id="1.10.10.2830">
    <property type="match status" value="1"/>
</dbReference>
<evidence type="ECO:0000256" key="3">
    <source>
        <dbReference type="ARBA" id="ARBA00022829"/>
    </source>
</evidence>
<evidence type="ECO:0000256" key="5">
    <source>
        <dbReference type="ARBA" id="ARBA00025472"/>
    </source>
</evidence>
<dbReference type="GO" id="GO:0007059">
    <property type="term" value="P:chromosome segregation"/>
    <property type="evidence" value="ECO:0007669"/>
    <property type="project" value="UniProtKB-KW"/>
</dbReference>
<dbReference type="CDD" id="cd16393">
    <property type="entry name" value="SPO0J_N"/>
    <property type="match status" value="1"/>
</dbReference>
<evidence type="ECO:0000256" key="2">
    <source>
        <dbReference type="ARBA" id="ARBA00022372"/>
    </source>
</evidence>
<reference evidence="8" key="1">
    <citation type="submission" date="2017-05" db="EMBL/GenBank/DDBJ databases">
        <authorList>
            <person name="Sung H."/>
        </authorList>
    </citation>
    <scope>NUCLEOTIDE SEQUENCE [LARGE SCALE GENOMIC DNA]</scope>
    <source>
        <strain evidence="8">AMac2203</strain>
    </source>
</reference>
<feature type="domain" description="ParB-like N-terminal" evidence="6">
    <location>
        <begin position="42"/>
        <end position="132"/>
    </location>
</feature>
<keyword evidence="3" id="KW-0159">Chromosome partition</keyword>
<dbReference type="OrthoDB" id="9802051at2"/>
<comment type="similarity">
    <text evidence="1">Belongs to the ParB family.</text>
</comment>
<dbReference type="AlphaFoldDB" id="A0A1Y0CYR3"/>
<accession>A0A1Y0CYR3</accession>
<dbReference type="RefSeq" id="WP_086964338.1">
    <property type="nucleotide sequence ID" value="NZ_CP021376.1"/>
</dbReference>
<keyword evidence="4" id="KW-0238">DNA-binding</keyword>
<evidence type="ECO:0000259" key="6">
    <source>
        <dbReference type="SMART" id="SM00470"/>
    </source>
</evidence>
<dbReference type="SMART" id="SM00470">
    <property type="entry name" value="ParB"/>
    <property type="match status" value="1"/>
</dbReference>
<evidence type="ECO:0000313" key="8">
    <source>
        <dbReference type="Proteomes" id="UP000243793"/>
    </source>
</evidence>
<evidence type="ECO:0000256" key="1">
    <source>
        <dbReference type="ARBA" id="ARBA00006295"/>
    </source>
</evidence>
<dbReference type="PANTHER" id="PTHR33375">
    <property type="entry name" value="CHROMOSOME-PARTITIONING PROTEIN PARB-RELATED"/>
    <property type="match status" value="1"/>
</dbReference>
<dbReference type="KEGG" id="ocm:CBP12_10240"/>
<evidence type="ECO:0000256" key="4">
    <source>
        <dbReference type="ARBA" id="ARBA00023125"/>
    </source>
</evidence>
<dbReference type="Gene3D" id="3.90.1530.30">
    <property type="match status" value="1"/>
</dbReference>
<dbReference type="GO" id="GO:0005694">
    <property type="term" value="C:chromosome"/>
    <property type="evidence" value="ECO:0007669"/>
    <property type="project" value="TreeGrafter"/>
</dbReference>
<dbReference type="InterPro" id="IPR003115">
    <property type="entry name" value="ParB_N"/>
</dbReference>
<dbReference type="InterPro" id="IPR041468">
    <property type="entry name" value="HTH_ParB/Spo0J"/>
</dbReference>
<keyword evidence="8" id="KW-1185">Reference proteome</keyword>
<dbReference type="FunFam" id="3.90.1530.30:FF:000001">
    <property type="entry name" value="Chromosome partitioning protein ParB"/>
    <property type="match status" value="1"/>
</dbReference>
<dbReference type="GO" id="GO:0045881">
    <property type="term" value="P:positive regulation of sporulation resulting in formation of a cellular spore"/>
    <property type="evidence" value="ECO:0007669"/>
    <property type="project" value="TreeGrafter"/>
</dbReference>
<dbReference type="FunFam" id="1.10.10.2830:FF:000001">
    <property type="entry name" value="Chromosome partitioning protein ParB"/>
    <property type="match status" value="1"/>
</dbReference>
<evidence type="ECO:0000313" key="7">
    <source>
        <dbReference type="EMBL" id="ART80470.1"/>
    </source>
</evidence>
<sequence>MNMKRRGLGKGLDALLSTSSAANVRQQHADTHSELGANDQLQNLSLNQLRPGKYQPRRDMSQVALEELATSIRQQGIIQPIIVRPITQGGYEILAGERRWRAARIAGLSHVPCLVKEVADQEAMAIGLIENIQREDLNVIEESRALSRLIEEFGFTHLSVAEAVGKSRSAVSNLLRLAQLNDEVKQLVEHGSLEMGHARALLGISGELQTELARLVAQKGLTVRETERLVKQSQNPKKEPIVQPRSLLMSQLEQEIGLKLGAKVEIKSTNKDQGKLVISYNSLNELDKISHFFGINDEPDV</sequence>
<comment type="function">
    <text evidence="5">Involved in chromosome partition. Localize to both poles of the predivisional cell following completion of DNA replication. Binds to the DNA origin of replication.</text>
</comment>
<dbReference type="InterPro" id="IPR004437">
    <property type="entry name" value="ParB/RepB/Spo0J"/>
</dbReference>
<dbReference type="InterPro" id="IPR050336">
    <property type="entry name" value="Chromosome_partition/occlusion"/>
</dbReference>
<name>A0A1Y0CYR3_9GAMM</name>
<dbReference type="InterPro" id="IPR036086">
    <property type="entry name" value="ParB/Sulfiredoxin_sf"/>
</dbReference>